<dbReference type="HOGENOM" id="CLU_3048154_0_0_9"/>
<sequence length="54" mass="6068">MLTDNSTGDILIGKFIQVVEYRSPQLISCIAQGVSCGYFWFSITHHEDRGGYGR</sequence>
<name>F9DR95_9BACL</name>
<accession>F9DR95</accession>
<reference evidence="1 2" key="1">
    <citation type="submission" date="2011-04" db="EMBL/GenBank/DDBJ databases">
        <authorList>
            <person name="Muzny D."/>
            <person name="Qin X."/>
            <person name="Deng J."/>
            <person name="Jiang H."/>
            <person name="Liu Y."/>
            <person name="Qu J."/>
            <person name="Song X.-Z."/>
            <person name="Zhang L."/>
            <person name="Thornton R."/>
            <person name="Coyle M."/>
            <person name="Francisco L."/>
            <person name="Jackson L."/>
            <person name="Javaid M."/>
            <person name="Korchina V."/>
            <person name="Kovar C."/>
            <person name="Mata R."/>
            <person name="Mathew T."/>
            <person name="Ngo R."/>
            <person name="Nguyen L."/>
            <person name="Nguyen N."/>
            <person name="Okwuonu G."/>
            <person name="Ongeri F."/>
            <person name="Pham C."/>
            <person name="Simmons D."/>
            <person name="Wilczek-Boney K."/>
            <person name="Hale W."/>
            <person name="Jakkamsetti A."/>
            <person name="Pham P."/>
            <person name="Ruth R."/>
            <person name="San Lucas F."/>
            <person name="Warren J."/>
            <person name="Zhang J."/>
            <person name="Zhao Z."/>
            <person name="Zhou C."/>
            <person name="Zhu D."/>
            <person name="Lee S."/>
            <person name="Bess C."/>
            <person name="Blankenburg K."/>
            <person name="Forbes L."/>
            <person name="Fu Q."/>
            <person name="Gubbala S."/>
            <person name="Hirani K."/>
            <person name="Jayaseelan J.C."/>
            <person name="Lara F."/>
            <person name="Munidasa M."/>
            <person name="Palculict T."/>
            <person name="Patil S."/>
            <person name="Pu L.-L."/>
            <person name="Saada N."/>
            <person name="Tang L."/>
            <person name="Weissenberger G."/>
            <person name="Zhu Y."/>
            <person name="Hemphill L."/>
            <person name="Shang Y."/>
            <person name="Youmans B."/>
            <person name="Ayvaz T."/>
            <person name="Ross M."/>
            <person name="Santibanez J."/>
            <person name="Aqrawi P."/>
            <person name="Gross S."/>
            <person name="Joshi V."/>
            <person name="Fowler G."/>
            <person name="Nazareth L."/>
            <person name="Reid J."/>
            <person name="Worley K."/>
            <person name="Petrosino J."/>
            <person name="Highlander S."/>
            <person name="Gibbs R."/>
        </authorList>
    </citation>
    <scope>NUCLEOTIDE SEQUENCE [LARGE SCALE GENOMIC DNA]</scope>
    <source>
        <strain evidence="1 2">2681</strain>
    </source>
</reference>
<protein>
    <submittedName>
        <fullName evidence="1">Uncharacterized protein</fullName>
    </submittedName>
</protein>
<comment type="caution">
    <text evidence="1">The sequence shown here is derived from an EMBL/GenBank/DDBJ whole genome shotgun (WGS) entry which is preliminary data.</text>
</comment>
<dbReference type="EMBL" id="AFPZ01000036">
    <property type="protein sequence ID" value="EGQ26638.1"/>
    <property type="molecule type" value="Genomic_DNA"/>
</dbReference>
<evidence type="ECO:0000313" key="1">
    <source>
        <dbReference type="EMBL" id="EGQ26638.1"/>
    </source>
</evidence>
<dbReference type="AlphaFoldDB" id="F9DR95"/>
<gene>
    <name evidence="1" type="ORF">HMPREF9372_1325</name>
</gene>
<evidence type="ECO:0000313" key="2">
    <source>
        <dbReference type="Proteomes" id="UP000005316"/>
    </source>
</evidence>
<dbReference type="Proteomes" id="UP000005316">
    <property type="component" value="Unassembled WGS sequence"/>
</dbReference>
<proteinExistence type="predicted"/>
<organism evidence="1 2">
    <name type="scientific">Sporosarcina newyorkensis 2681</name>
    <dbReference type="NCBI Taxonomy" id="1027292"/>
    <lineage>
        <taxon>Bacteria</taxon>
        <taxon>Bacillati</taxon>
        <taxon>Bacillota</taxon>
        <taxon>Bacilli</taxon>
        <taxon>Bacillales</taxon>
        <taxon>Caryophanaceae</taxon>
        <taxon>Sporosarcina</taxon>
    </lineage>
</organism>